<feature type="compositionally biased region" description="Basic and acidic residues" evidence="1">
    <location>
        <begin position="2250"/>
        <end position="2272"/>
    </location>
</feature>
<dbReference type="EMBL" id="JAFDVH010000021">
    <property type="protein sequence ID" value="KAG7457826.1"/>
    <property type="molecule type" value="Genomic_DNA"/>
</dbReference>
<feature type="compositionally biased region" description="Basic and acidic residues" evidence="1">
    <location>
        <begin position="2007"/>
        <end position="2018"/>
    </location>
</feature>
<comment type="caution">
    <text evidence="3">The sequence shown here is derived from an EMBL/GenBank/DDBJ whole genome shotgun (WGS) entry which is preliminary data.</text>
</comment>
<dbReference type="Proteomes" id="UP001046870">
    <property type="component" value="Chromosome 21"/>
</dbReference>
<evidence type="ECO:0000313" key="4">
    <source>
        <dbReference type="Proteomes" id="UP001046870"/>
    </source>
</evidence>
<feature type="compositionally biased region" description="Basic and acidic residues" evidence="1">
    <location>
        <begin position="1334"/>
        <end position="1351"/>
    </location>
</feature>
<dbReference type="PROSITE" id="PS00028">
    <property type="entry name" value="ZINC_FINGER_C2H2_1"/>
    <property type="match status" value="1"/>
</dbReference>
<feature type="compositionally biased region" description="Low complexity" evidence="1">
    <location>
        <begin position="2194"/>
        <end position="2204"/>
    </location>
</feature>
<name>A0A9D3PHC9_MEGAT</name>
<feature type="region of interest" description="Disordered" evidence="1">
    <location>
        <begin position="1995"/>
        <end position="2018"/>
    </location>
</feature>
<feature type="compositionally biased region" description="Polar residues" evidence="1">
    <location>
        <begin position="2404"/>
        <end position="2420"/>
    </location>
</feature>
<organism evidence="3 4">
    <name type="scientific">Megalops atlanticus</name>
    <name type="common">Tarpon</name>
    <name type="synonym">Clupea gigantea</name>
    <dbReference type="NCBI Taxonomy" id="7932"/>
    <lineage>
        <taxon>Eukaryota</taxon>
        <taxon>Metazoa</taxon>
        <taxon>Chordata</taxon>
        <taxon>Craniata</taxon>
        <taxon>Vertebrata</taxon>
        <taxon>Euteleostomi</taxon>
        <taxon>Actinopterygii</taxon>
        <taxon>Neopterygii</taxon>
        <taxon>Teleostei</taxon>
        <taxon>Elopiformes</taxon>
        <taxon>Megalopidae</taxon>
        <taxon>Megalops</taxon>
    </lineage>
</organism>
<evidence type="ECO:0000259" key="2">
    <source>
        <dbReference type="PROSITE" id="PS00028"/>
    </source>
</evidence>
<evidence type="ECO:0000313" key="3">
    <source>
        <dbReference type="EMBL" id="KAG7457826.1"/>
    </source>
</evidence>
<accession>A0A9D3PHC9</accession>
<feature type="region of interest" description="Disordered" evidence="1">
    <location>
        <begin position="745"/>
        <end position="846"/>
    </location>
</feature>
<dbReference type="InterPro" id="IPR013087">
    <property type="entry name" value="Znf_C2H2_type"/>
</dbReference>
<feature type="region of interest" description="Disordered" evidence="1">
    <location>
        <begin position="1712"/>
        <end position="1770"/>
    </location>
</feature>
<reference evidence="3" key="1">
    <citation type="submission" date="2021-01" db="EMBL/GenBank/DDBJ databases">
        <authorList>
            <person name="Zahm M."/>
            <person name="Roques C."/>
            <person name="Cabau C."/>
            <person name="Klopp C."/>
            <person name="Donnadieu C."/>
            <person name="Jouanno E."/>
            <person name="Lampietro C."/>
            <person name="Louis A."/>
            <person name="Herpin A."/>
            <person name="Echchiki A."/>
            <person name="Berthelot C."/>
            <person name="Parey E."/>
            <person name="Roest-Crollius H."/>
            <person name="Braasch I."/>
            <person name="Postlethwait J."/>
            <person name="Bobe J."/>
            <person name="Montfort J."/>
            <person name="Bouchez O."/>
            <person name="Begum T."/>
            <person name="Mejri S."/>
            <person name="Adams A."/>
            <person name="Chen W.-J."/>
            <person name="Guiguen Y."/>
        </authorList>
    </citation>
    <scope>NUCLEOTIDE SEQUENCE</scope>
    <source>
        <strain evidence="3">YG-15Mar2019-1</strain>
        <tissue evidence="3">Brain</tissue>
    </source>
</reference>
<proteinExistence type="predicted"/>
<feature type="compositionally biased region" description="Basic and acidic residues" evidence="1">
    <location>
        <begin position="2390"/>
        <end position="2399"/>
    </location>
</feature>
<feature type="region of interest" description="Disordered" evidence="1">
    <location>
        <begin position="2352"/>
        <end position="2544"/>
    </location>
</feature>
<feature type="compositionally biased region" description="Polar residues" evidence="1">
    <location>
        <begin position="831"/>
        <end position="841"/>
    </location>
</feature>
<feature type="domain" description="C2H2-type" evidence="2">
    <location>
        <begin position="8"/>
        <end position="30"/>
    </location>
</feature>
<feature type="region of interest" description="Disordered" evidence="1">
    <location>
        <begin position="380"/>
        <end position="407"/>
    </location>
</feature>
<feature type="compositionally biased region" description="Polar residues" evidence="1">
    <location>
        <begin position="763"/>
        <end position="823"/>
    </location>
</feature>
<feature type="compositionally biased region" description="Acidic residues" evidence="1">
    <location>
        <begin position="1456"/>
        <end position="1468"/>
    </location>
</feature>
<feature type="compositionally biased region" description="Low complexity" evidence="1">
    <location>
        <begin position="1435"/>
        <end position="1450"/>
    </location>
</feature>
<feature type="compositionally biased region" description="Basic and acidic residues" evidence="1">
    <location>
        <begin position="2447"/>
        <end position="2456"/>
    </location>
</feature>
<feature type="region of interest" description="Disordered" evidence="1">
    <location>
        <begin position="1334"/>
        <end position="1399"/>
    </location>
</feature>
<feature type="compositionally biased region" description="Basic and acidic residues" evidence="1">
    <location>
        <begin position="2466"/>
        <end position="2482"/>
    </location>
</feature>
<evidence type="ECO:0000256" key="1">
    <source>
        <dbReference type="SAM" id="MobiDB-lite"/>
    </source>
</evidence>
<feature type="region of interest" description="Disordered" evidence="1">
    <location>
        <begin position="2165"/>
        <end position="2337"/>
    </location>
</feature>
<feature type="region of interest" description="Disordered" evidence="1">
    <location>
        <begin position="1964"/>
        <end position="1983"/>
    </location>
</feature>
<feature type="region of interest" description="Disordered" evidence="1">
    <location>
        <begin position="1413"/>
        <end position="1520"/>
    </location>
</feature>
<feature type="compositionally biased region" description="Basic and acidic residues" evidence="1">
    <location>
        <begin position="1504"/>
        <end position="1518"/>
    </location>
</feature>
<sequence>MRPKRLSCQDCDLNFDSMSAYKKHSRKNGHQQQVAELFQTAPYYGPVHFPNFVVLEYLSKLNRGYPVIGLQLVSFCISTEAQGPTFYLCHVCQEKCPGGTVLSHLMSTEHYFSVFAYTNPELLQFGWLPPPESVPGLKKKAEVLEKQQGTGVLKVIDIPKKVFENMKMSPYSQTMKELTQSEKQREACLGDQPERMTLQEYLKNPERTNPLLGLQFLVEYRPSDSSKLCGYLCLLCKKRVKDTQVIAHVIGFDHLFWYLDLVHPSSLASKSSYQQYSERHRSQLLDLAKQAQELGSSGEVQEVKLDPAVFAAVDCGSYAKALELLQTVRKEQNQSDLWPLVTPGQRLFFGTLQRMKPPGVPPVIVQKTFPESQTVPVKEMVQSPSAPQEHAPVPQHTDTESDQTAVTAGHVTSSGISCQDCGPGAHYVFISEYKKHVRGGKHKQRVESLFQTVLHRTTVPVPSLVVYENLGKPHRTAPVIGLQLVTACIDTATADPPVYLCHVCHECSSHFIMAHLTSPDHYFNALAFMSPQRLPFGWMPSQDMLSLLTPRVKAEEKQHGPGMLQVLDMPKELFQMIGQTPYFTSMRIICQTEELKERLRVRKLVTLQEYLSNPKRTHPMLGLQFLVEYRPSDSSKLCGYLCLLCKKRVKDTQVIAHVIGFDHLFWYLDLAHPSSLACKSHYKQYDAEYRTMILDLAKQAEQIDSSGKVKVMTLDPAIYEEVESSDFTMALNKLQTIWREQNQSDLQPLVTPGERLVPKKQKSTQSSEWQKPPQSSELQKLPQSSELQKPAQSSELQKPTQPSDPHKPAQSSELQNLAQSSEPQEPVLSLEGQNLPQSSDLQRPGKSSELLWSYLKNKERTEPVIGLDAVIECVSGDLPPYYLCVACAEKMPQACIVDHLISPSHRYLYLKSHHLLSGWEETADLTKMIAPLKERAATLEQEKGYGEAQVLELEATQYAKVIASSIDVALNSLRTIQEKQNQSDLRLPVSPGEGEGLVKEEALQNQVTLSNQNSESTVTVREEILQSPGVEGPALGLKCTKKSWILGEQSQTQASKVLWRYLNNKQRREPIIGLSDIMECQSDNQPSILECKACAKTFRADFIIGHVIGSRHRYSYIRSKHPDLLEGWRENHDLTGNIQALQAMAKVLERKEGWGQFEVMKVKQDTVKEVGLTSTDKEKPIQKPRTFQEPDAQGRSNFALTHLVKKKKKKKGKKQPIIGLREVTECCAVNQQMFYICDICFVKISKNHILQHVSGDLHRYNYIKSQYPSLMKRDVKRPDLTESLSDYFLNLARVVVQKEKGVGDVQIMELDVELYKELLSMPDDSALSKLQKIREERNQKKDVTQQRDVKDLKHRPPSTAPQPAPKQPCLSLPPNGSATEETGKGGETTEAQGSVDSLKETVTIKQELVESGVTLQEPDSTEAKTVTVKQEKVESQMSCEESQESQSAEEPVQDPTDMDTEPVTEVEETVPTLLAPSEQNQDQKRTDTEEVTATEDIDQSPGPPEKHVPASRGAETKASENGVAACEEVVRWQMSPHISLQCLRNTATKRAAVPVGESHLAKFMLPFLTNKPEPLVGLRAVVECRSFKQPTFYLCLTCAEKINKNHMCNHIISARHQHRYIESQYPKLLPHWEKNPADVAWWVEDRERIWDAQVMKLDLKSYEQVASAPFDTALDKLQAIRREQNQSDLRPLMSPGERPVVVHKWRILHQEAPQKPLQELDRTQSQRVDSSEENIQHRVTPPESVSVNGKRVQSPAPAQKPSLNMKDTETQRVTVEEETAKRGGVCQVPVRESQGTGLTEDRTFRTPLDLRGYVEDPRRSLPVVGLSALIECRSESHPPLYLCLACSTQLSKTLVISHVISRKHHLSYLRAKRPDLYSGWSDSQDSAKMANDLMEMGREAERQEPAMVREIQEVSLDSAAYAEVKSMPFDKALALLHTIQKEQNRNDLRLCLTPEPRRVTVKQETMESQVFPKEPAQDPKGTETQLGTVKLERDQWQAAQEPVQHPKSPEREGGVHEEKQPPVEIGSHQECHSGSAAKTPLIGLKMVIECRNVEGRPPARFCLCRACSVKLAGDQQSVSKHVRSPLHQYCYIKSHHSRRLEIEKKAGRLTCGLTDLVQFVAKKLEEEEGSGSVQVINMPEGIYNRLSKRNYEYCMKMLKGCGGVEERQTGSTQGNRSITLHTATKGPGQTLQRSDSGSDNSGDSPVSQGPPVKSSRRPLVNVRNHEEARQRPQSPGGVATHNPLPLRGRHSPDPLPSHRPDHLSCKTGEPRSRSPRQPSLTRSAPGANDPPPDALPDHPAGITEPAGTRQPSPTVGPSHGTDARRSAATKGGPQGAQISTVPLLYSRSANQQLTAGGAAKQKLRRERSGDDDPWNYENRQFSPDFGEPGPQEKRGRVACDGRGSAQTAHVPQVGAQTQRASGGRCCGNMVIDSRTALEQESLASRGGQERGVREPGKAVCGAGGHSRTECLTKNRPSEDSTRKPTPPLSSSKSGRVPEKGSLLGKRLRQSPEAQHQADSKPSDSDSPPVKIRGLDGGDSVENPAVKLLTCWKQITGGERRA</sequence>
<dbReference type="OrthoDB" id="5877502at2759"/>
<feature type="compositionally biased region" description="Polar residues" evidence="1">
    <location>
        <begin position="2169"/>
        <end position="2193"/>
    </location>
</feature>
<feature type="compositionally biased region" description="Polar residues" evidence="1">
    <location>
        <begin position="1413"/>
        <end position="1428"/>
    </location>
</feature>
<dbReference type="SMART" id="SM00355">
    <property type="entry name" value="ZnF_C2H2"/>
    <property type="match status" value="9"/>
</dbReference>
<keyword evidence="4" id="KW-1185">Reference proteome</keyword>
<feature type="compositionally biased region" description="Acidic residues" evidence="1">
    <location>
        <begin position="1489"/>
        <end position="1498"/>
    </location>
</feature>
<gene>
    <name evidence="3" type="ORF">MATL_G00231350</name>
</gene>
<protein>
    <recommendedName>
        <fullName evidence="2">C2H2-type domain-containing protein</fullName>
    </recommendedName>
</protein>